<reference evidence="3" key="1">
    <citation type="journal article" date="2014" name="Science">
        <title>The coffee genome provides insight into the convergent evolution of caffeine biosynthesis.</title>
        <authorList>
            <person name="Denoeud F."/>
            <person name="Carretero-Paulet L."/>
            <person name="Dereeper A."/>
            <person name="Droc G."/>
            <person name="Guyot R."/>
            <person name="Pietrella M."/>
            <person name="Zheng C."/>
            <person name="Alberti A."/>
            <person name="Anthony F."/>
            <person name="Aprea G."/>
            <person name="Aury J.M."/>
            <person name="Bento P."/>
            <person name="Bernard M."/>
            <person name="Bocs S."/>
            <person name="Campa C."/>
            <person name="Cenci A."/>
            <person name="Combes M.C."/>
            <person name="Crouzillat D."/>
            <person name="Da Silva C."/>
            <person name="Daddiego L."/>
            <person name="De Bellis F."/>
            <person name="Dussert S."/>
            <person name="Garsmeur O."/>
            <person name="Gayraud T."/>
            <person name="Guignon V."/>
            <person name="Jahn K."/>
            <person name="Jamilloux V."/>
            <person name="Joet T."/>
            <person name="Labadie K."/>
            <person name="Lan T."/>
            <person name="Leclercq J."/>
            <person name="Lepelley M."/>
            <person name="Leroy T."/>
            <person name="Li L.T."/>
            <person name="Librado P."/>
            <person name="Lopez L."/>
            <person name="Munoz A."/>
            <person name="Noel B."/>
            <person name="Pallavicini A."/>
            <person name="Perrotta G."/>
            <person name="Poncet V."/>
            <person name="Pot D."/>
            <person name="Priyono X."/>
            <person name="Rigoreau M."/>
            <person name="Rouard M."/>
            <person name="Rozas J."/>
            <person name="Tranchant-Dubreuil C."/>
            <person name="VanBuren R."/>
            <person name="Zhang Q."/>
            <person name="Andrade A.C."/>
            <person name="Argout X."/>
            <person name="Bertrand B."/>
            <person name="de Kochko A."/>
            <person name="Graziosi G."/>
            <person name="Henry R.J."/>
            <person name="Jayarama X."/>
            <person name="Ming R."/>
            <person name="Nagai C."/>
            <person name="Rounsley S."/>
            <person name="Sankoff D."/>
            <person name="Giuliano G."/>
            <person name="Albert V.A."/>
            <person name="Wincker P."/>
            <person name="Lashermes P."/>
        </authorList>
    </citation>
    <scope>NUCLEOTIDE SEQUENCE [LARGE SCALE GENOMIC DNA]</scope>
    <source>
        <strain evidence="3">cv. DH200-94</strain>
    </source>
</reference>
<dbReference type="Gramene" id="CDP12923">
    <property type="protein sequence ID" value="CDP12923"/>
    <property type="gene ID" value="GSCOC_T00037618001"/>
</dbReference>
<gene>
    <name evidence="2" type="ORF">GSCOC_T00037618001</name>
</gene>
<evidence type="ECO:0008006" key="4">
    <source>
        <dbReference type="Google" id="ProtNLM"/>
    </source>
</evidence>
<protein>
    <recommendedName>
        <fullName evidence="4">Phytosulfokine-beta</fullName>
    </recommendedName>
</protein>
<name>A0A068UZ49_COFCA</name>
<dbReference type="OMA" id="NEGRAEC"/>
<evidence type="ECO:0000256" key="1">
    <source>
        <dbReference type="SAM" id="SignalP"/>
    </source>
</evidence>
<accession>A0A068UZ49</accession>
<dbReference type="Proteomes" id="UP000295252">
    <property type="component" value="Chromosome IX"/>
</dbReference>
<keyword evidence="3" id="KW-1185">Reference proteome</keyword>
<organism evidence="2 3">
    <name type="scientific">Coffea canephora</name>
    <name type="common">Robusta coffee</name>
    <dbReference type="NCBI Taxonomy" id="49390"/>
    <lineage>
        <taxon>Eukaryota</taxon>
        <taxon>Viridiplantae</taxon>
        <taxon>Streptophyta</taxon>
        <taxon>Embryophyta</taxon>
        <taxon>Tracheophyta</taxon>
        <taxon>Spermatophyta</taxon>
        <taxon>Magnoliopsida</taxon>
        <taxon>eudicotyledons</taxon>
        <taxon>Gunneridae</taxon>
        <taxon>Pentapetalae</taxon>
        <taxon>asterids</taxon>
        <taxon>lamiids</taxon>
        <taxon>Gentianales</taxon>
        <taxon>Rubiaceae</taxon>
        <taxon>Ixoroideae</taxon>
        <taxon>Gardenieae complex</taxon>
        <taxon>Bertiereae - Coffeeae clade</taxon>
        <taxon>Coffeeae</taxon>
        <taxon>Coffea</taxon>
    </lineage>
</organism>
<proteinExistence type="predicted"/>
<feature type="chain" id="PRO_5001655396" description="Phytosulfokine-beta" evidence="1">
    <location>
        <begin position="25"/>
        <end position="83"/>
    </location>
</feature>
<evidence type="ECO:0000313" key="2">
    <source>
        <dbReference type="EMBL" id="CDP12923.1"/>
    </source>
</evidence>
<sequence>MKLTSVIFFLILATFLCLLFLTLGKEESNQMVIGGSASSTNTVKAECEKENSVHECKQGKINGSEDSNTILENEDYIYTQSLP</sequence>
<evidence type="ECO:0000313" key="3">
    <source>
        <dbReference type="Proteomes" id="UP000295252"/>
    </source>
</evidence>
<dbReference type="InParanoid" id="A0A068UZ49"/>
<dbReference type="AlphaFoldDB" id="A0A068UZ49"/>
<dbReference type="OrthoDB" id="1674286at2759"/>
<dbReference type="EMBL" id="HG739155">
    <property type="protein sequence ID" value="CDP12923.1"/>
    <property type="molecule type" value="Genomic_DNA"/>
</dbReference>
<feature type="signal peptide" evidence="1">
    <location>
        <begin position="1"/>
        <end position="24"/>
    </location>
</feature>
<keyword evidence="1" id="KW-0732">Signal</keyword>